<protein>
    <submittedName>
        <fullName evidence="3">Carnitine palmitoyltransferase 1C</fullName>
    </submittedName>
</protein>
<dbReference type="GO" id="GO:0004095">
    <property type="term" value="F:carnitine O-palmitoyltransferase activity"/>
    <property type="evidence" value="ECO:0007669"/>
    <property type="project" value="TreeGrafter"/>
</dbReference>
<dbReference type="Pfam" id="PF00755">
    <property type="entry name" value="Carn_acyltransf"/>
    <property type="match status" value="1"/>
</dbReference>
<organism evidence="3 4">
    <name type="scientific">Chelonoidis abingdonii</name>
    <name type="common">Abingdon island giant tortoise</name>
    <name type="synonym">Testudo abingdonii</name>
    <dbReference type="NCBI Taxonomy" id="106734"/>
    <lineage>
        <taxon>Eukaryota</taxon>
        <taxon>Metazoa</taxon>
        <taxon>Chordata</taxon>
        <taxon>Craniata</taxon>
        <taxon>Vertebrata</taxon>
        <taxon>Euteleostomi</taxon>
        <taxon>Archelosauria</taxon>
        <taxon>Testudinata</taxon>
        <taxon>Testudines</taxon>
        <taxon>Cryptodira</taxon>
        <taxon>Durocryptodira</taxon>
        <taxon>Testudinoidea</taxon>
        <taxon>Testudinidae</taxon>
        <taxon>Chelonoidis</taxon>
    </lineage>
</organism>
<keyword evidence="4" id="KW-1185">Reference proteome</keyword>
<dbReference type="Gene3D" id="3.30.559.70">
    <property type="entry name" value="Choline/Carnitine o-acyltransferase, domain 2"/>
    <property type="match status" value="1"/>
</dbReference>
<proteinExistence type="predicted"/>
<dbReference type="GeneTree" id="ENSGT01150000286917"/>
<reference evidence="3" key="2">
    <citation type="submission" date="2025-09" db="UniProtKB">
        <authorList>
            <consortium name="Ensembl"/>
        </authorList>
    </citation>
    <scope>IDENTIFICATION</scope>
</reference>
<reference evidence="3" key="1">
    <citation type="submission" date="2025-08" db="UniProtKB">
        <authorList>
            <consortium name="Ensembl"/>
        </authorList>
    </citation>
    <scope>IDENTIFICATION</scope>
</reference>
<sequence length="75" mass="8498">MVNSNYYAMDFLYVTPTPLQAARAGNVVHAVLLYRRLLNREQIKPGTLPMCSAQYERMFNTTRVPGVEQLPPQVG</sequence>
<evidence type="ECO:0000313" key="4">
    <source>
        <dbReference type="Proteomes" id="UP000694404"/>
    </source>
</evidence>
<dbReference type="PANTHER" id="PTHR22589">
    <property type="entry name" value="CARNITINE O-ACYLTRANSFERASE"/>
    <property type="match status" value="1"/>
</dbReference>
<dbReference type="AlphaFoldDB" id="A0A8C0G214"/>
<dbReference type="InterPro" id="IPR042231">
    <property type="entry name" value="Cho/carn_acyl_trans_2"/>
</dbReference>
<dbReference type="Ensembl" id="ENSCABT00000002499.1">
    <property type="protein sequence ID" value="ENSCABP00000002320.1"/>
    <property type="gene ID" value="ENSCABG00000001803.1"/>
</dbReference>
<dbReference type="InterPro" id="IPR000542">
    <property type="entry name" value="Carn_acyl_trans"/>
</dbReference>
<dbReference type="SUPFAM" id="SSF52777">
    <property type="entry name" value="CoA-dependent acyltransferases"/>
    <property type="match status" value="1"/>
</dbReference>
<evidence type="ECO:0000259" key="2">
    <source>
        <dbReference type="Pfam" id="PF00755"/>
    </source>
</evidence>
<dbReference type="GO" id="GO:0006631">
    <property type="term" value="P:fatty acid metabolic process"/>
    <property type="evidence" value="ECO:0007669"/>
    <property type="project" value="TreeGrafter"/>
</dbReference>
<dbReference type="GO" id="GO:0005739">
    <property type="term" value="C:mitochondrion"/>
    <property type="evidence" value="ECO:0007669"/>
    <property type="project" value="TreeGrafter"/>
</dbReference>
<dbReference type="InterPro" id="IPR039551">
    <property type="entry name" value="Cho/carn_acyl_trans"/>
</dbReference>
<keyword evidence="1" id="KW-0012">Acyltransferase</keyword>
<evidence type="ECO:0000256" key="1">
    <source>
        <dbReference type="ARBA" id="ARBA00023315"/>
    </source>
</evidence>
<dbReference type="Proteomes" id="UP000694404">
    <property type="component" value="Unplaced"/>
</dbReference>
<feature type="domain" description="Choline/carnitine acyltransferase" evidence="2">
    <location>
        <begin position="1"/>
        <end position="69"/>
    </location>
</feature>
<name>A0A8C0G214_CHEAB</name>
<accession>A0A8C0G214</accession>
<dbReference type="PANTHER" id="PTHR22589:SF55">
    <property type="entry name" value="CARNITINE O-PALMITOYLTRANSFERASE 1, BRAIN ISOFORM"/>
    <property type="match status" value="1"/>
</dbReference>
<dbReference type="GO" id="GO:0009437">
    <property type="term" value="P:carnitine metabolic process"/>
    <property type="evidence" value="ECO:0007669"/>
    <property type="project" value="TreeGrafter"/>
</dbReference>
<evidence type="ECO:0000313" key="3">
    <source>
        <dbReference type="Ensembl" id="ENSCABP00000002320.1"/>
    </source>
</evidence>
<gene>
    <name evidence="3" type="primary">CPT1C</name>
</gene>
<keyword evidence="1" id="KW-0808">Transferase</keyword>